<dbReference type="InterPro" id="IPR004761">
    <property type="entry name" value="Spore_GerAB"/>
</dbReference>
<dbReference type="PANTHER" id="PTHR34975">
    <property type="entry name" value="SPORE GERMINATION PROTEIN A2"/>
    <property type="match status" value="1"/>
</dbReference>
<dbReference type="Proteomes" id="UP001516620">
    <property type="component" value="Unassembled WGS sequence"/>
</dbReference>
<feature type="transmembrane region" description="Helical" evidence="8">
    <location>
        <begin position="73"/>
        <end position="92"/>
    </location>
</feature>
<evidence type="ECO:0000256" key="3">
    <source>
        <dbReference type="ARBA" id="ARBA00022448"/>
    </source>
</evidence>
<comment type="similarity">
    <text evidence="2">Belongs to the amino acid-polyamine-organocation (APC) superfamily. Spore germination protein (SGP) (TC 2.A.3.9) family.</text>
</comment>
<keyword evidence="7 8" id="KW-0472">Membrane</keyword>
<evidence type="ECO:0000256" key="5">
    <source>
        <dbReference type="ARBA" id="ARBA00022692"/>
    </source>
</evidence>
<dbReference type="PANTHER" id="PTHR34975:SF2">
    <property type="entry name" value="SPORE GERMINATION PROTEIN A2"/>
    <property type="match status" value="1"/>
</dbReference>
<feature type="transmembrane region" description="Helical" evidence="8">
    <location>
        <begin position="268"/>
        <end position="292"/>
    </location>
</feature>
<dbReference type="RefSeq" id="WP_193415340.1">
    <property type="nucleotide sequence ID" value="NZ_JADCNN020000013.1"/>
</dbReference>
<evidence type="ECO:0000313" key="9">
    <source>
        <dbReference type="EMBL" id="MBM6996965.1"/>
    </source>
</evidence>
<feature type="transmembrane region" description="Helical" evidence="8">
    <location>
        <begin position="185"/>
        <end position="205"/>
    </location>
</feature>
<evidence type="ECO:0000256" key="6">
    <source>
        <dbReference type="ARBA" id="ARBA00022989"/>
    </source>
</evidence>
<feature type="transmembrane region" description="Helical" evidence="8">
    <location>
        <begin position="36"/>
        <end position="57"/>
    </location>
</feature>
<comment type="caution">
    <text evidence="9">The sequence shown here is derived from an EMBL/GenBank/DDBJ whole genome shotgun (WGS) entry which is preliminary data.</text>
</comment>
<dbReference type="Pfam" id="PF03845">
    <property type="entry name" value="Spore_permease"/>
    <property type="match status" value="1"/>
</dbReference>
<feature type="transmembrane region" description="Helical" evidence="8">
    <location>
        <begin position="304"/>
        <end position="322"/>
    </location>
</feature>
<reference evidence="9 10" key="1">
    <citation type="submission" date="2021-01" db="EMBL/GenBank/DDBJ databases">
        <title>Paenibacillus sp.nov. isolated from the rhizosphere soil of tomato plant.</title>
        <authorList>
            <person name="Thin K.K."/>
            <person name="Zhang X."/>
            <person name="He S."/>
        </authorList>
    </citation>
    <scope>NUCLEOTIDE SEQUENCE [LARGE SCALE GENOMIC DNA]</scope>
    <source>
        <strain evidence="9 10">DXFW5</strain>
    </source>
</reference>
<keyword evidence="6 8" id="KW-1133">Transmembrane helix</keyword>
<gene>
    <name evidence="9" type="ORF">IM700_015005</name>
</gene>
<proteinExistence type="inferred from homology"/>
<comment type="subcellular location">
    <subcellularLocation>
        <location evidence="1">Membrane</location>
        <topology evidence="1">Multi-pass membrane protein</topology>
    </subcellularLocation>
</comment>
<feature type="transmembrane region" description="Helical" evidence="8">
    <location>
        <begin position="112"/>
        <end position="130"/>
    </location>
</feature>
<organism evidence="9 10">
    <name type="scientific">Paenibacillus rhizolycopersici</name>
    <dbReference type="NCBI Taxonomy" id="2780073"/>
    <lineage>
        <taxon>Bacteria</taxon>
        <taxon>Bacillati</taxon>
        <taxon>Bacillota</taxon>
        <taxon>Bacilli</taxon>
        <taxon>Bacillales</taxon>
        <taxon>Paenibacillaceae</taxon>
        <taxon>Paenibacillus</taxon>
    </lineage>
</organism>
<feature type="transmembrane region" description="Helical" evidence="8">
    <location>
        <begin position="334"/>
        <end position="354"/>
    </location>
</feature>
<feature type="transmembrane region" description="Helical" evidence="8">
    <location>
        <begin position="137"/>
        <end position="165"/>
    </location>
</feature>
<keyword evidence="10" id="KW-1185">Reference proteome</keyword>
<evidence type="ECO:0000256" key="7">
    <source>
        <dbReference type="ARBA" id="ARBA00023136"/>
    </source>
</evidence>
<protein>
    <submittedName>
        <fullName evidence="9">Endospore germination permease</fullName>
    </submittedName>
</protein>
<evidence type="ECO:0000256" key="2">
    <source>
        <dbReference type="ARBA" id="ARBA00007998"/>
    </source>
</evidence>
<accession>A0ABS2H690</accession>
<evidence type="ECO:0000256" key="1">
    <source>
        <dbReference type="ARBA" id="ARBA00004141"/>
    </source>
</evidence>
<keyword evidence="4" id="KW-0309">Germination</keyword>
<dbReference type="NCBIfam" id="TIGR00912">
    <property type="entry name" value="2A0309"/>
    <property type="match status" value="1"/>
</dbReference>
<keyword evidence="3" id="KW-0813">Transport</keyword>
<sequence>MGFKKSRLPEFISSFALFEVGSTTLFQIGAEAKQDAWLVMLLGALAGLLLLLMHLAIHRLDPKRDLFELCRTYFGKVAGTVFGSVFAAYFAYEASRNLRDLGELASYMLLNRTPIGIIILIATLVIANSVRYGPHAVFLTCLVMIPFIMVSYFILISMIAGVGLIHVENMLPVLENGLQPVMKNVLDVISFPFGQTVLFLVFFPMIHDEKKLRRSILVTYGLTALFLILVNQINVLVLGPKLAETLTFPLLQVVQQIELVEVFERMDILFVLVLFIGLGTKLVLFYIGAVAGGSRITGTPYKKWVIPFAIAILGMSFISPNFTHHLWVGIDVVLKWYPIIQIGLPVILMILMLVRKNKRGGEEEQQMV</sequence>
<keyword evidence="5 8" id="KW-0812">Transmembrane</keyword>
<name>A0ABS2H690_9BACL</name>
<evidence type="ECO:0000256" key="4">
    <source>
        <dbReference type="ARBA" id="ARBA00022544"/>
    </source>
</evidence>
<evidence type="ECO:0000313" key="10">
    <source>
        <dbReference type="Proteomes" id="UP001516620"/>
    </source>
</evidence>
<dbReference type="EMBL" id="JADCNN020000013">
    <property type="protein sequence ID" value="MBM6996965.1"/>
    <property type="molecule type" value="Genomic_DNA"/>
</dbReference>
<evidence type="ECO:0000256" key="8">
    <source>
        <dbReference type="SAM" id="Phobius"/>
    </source>
</evidence>
<feature type="transmembrane region" description="Helical" evidence="8">
    <location>
        <begin position="217"/>
        <end position="239"/>
    </location>
</feature>